<evidence type="ECO:0008006" key="3">
    <source>
        <dbReference type="Google" id="ProtNLM"/>
    </source>
</evidence>
<organism evidence="1 2">
    <name type="scientific">Zingiber officinale</name>
    <name type="common">Ginger</name>
    <name type="synonym">Amomum zingiber</name>
    <dbReference type="NCBI Taxonomy" id="94328"/>
    <lineage>
        <taxon>Eukaryota</taxon>
        <taxon>Viridiplantae</taxon>
        <taxon>Streptophyta</taxon>
        <taxon>Embryophyta</taxon>
        <taxon>Tracheophyta</taxon>
        <taxon>Spermatophyta</taxon>
        <taxon>Magnoliopsida</taxon>
        <taxon>Liliopsida</taxon>
        <taxon>Zingiberales</taxon>
        <taxon>Zingiberaceae</taxon>
        <taxon>Zingiber</taxon>
    </lineage>
</organism>
<dbReference type="Proteomes" id="UP000734854">
    <property type="component" value="Unassembled WGS sequence"/>
</dbReference>
<reference evidence="1 2" key="1">
    <citation type="submission" date="2020-08" db="EMBL/GenBank/DDBJ databases">
        <title>Plant Genome Project.</title>
        <authorList>
            <person name="Zhang R.-G."/>
        </authorList>
    </citation>
    <scope>NUCLEOTIDE SEQUENCE [LARGE SCALE GENOMIC DNA]</scope>
    <source>
        <tissue evidence="1">Rhizome</tissue>
    </source>
</reference>
<dbReference type="InterPro" id="IPR011990">
    <property type="entry name" value="TPR-like_helical_dom_sf"/>
</dbReference>
<dbReference type="EMBL" id="JACMSC010000018">
    <property type="protein sequence ID" value="KAG6475545.1"/>
    <property type="molecule type" value="Genomic_DNA"/>
</dbReference>
<proteinExistence type="predicted"/>
<dbReference type="AlphaFoldDB" id="A0A8J5K8H1"/>
<sequence length="141" mass="14830">MAVRRLAALLKSLSSTNADAAAVAGGSLASGRIVHAKSITLSLHTDPILCRALVGFYPTFDLAHLAIRLLDSAPSDDVSPWNAFLSACSKRHLHAQAFRLLRKLLLLSPSPKPDAFTYPSALKACAGLGAALDGEFLHASV</sequence>
<dbReference type="GO" id="GO:0009451">
    <property type="term" value="P:RNA modification"/>
    <property type="evidence" value="ECO:0007669"/>
    <property type="project" value="InterPro"/>
</dbReference>
<accession>A0A8J5K8H1</accession>
<gene>
    <name evidence="1" type="ORF">ZIOFF_064773</name>
</gene>
<evidence type="ECO:0000313" key="1">
    <source>
        <dbReference type="EMBL" id="KAG6475545.1"/>
    </source>
</evidence>
<evidence type="ECO:0000313" key="2">
    <source>
        <dbReference type="Proteomes" id="UP000734854"/>
    </source>
</evidence>
<dbReference type="GO" id="GO:0003723">
    <property type="term" value="F:RNA binding"/>
    <property type="evidence" value="ECO:0007669"/>
    <property type="project" value="InterPro"/>
</dbReference>
<comment type="caution">
    <text evidence="1">The sequence shown here is derived from an EMBL/GenBank/DDBJ whole genome shotgun (WGS) entry which is preliminary data.</text>
</comment>
<name>A0A8J5K8H1_ZINOF</name>
<dbReference type="PANTHER" id="PTHR47926">
    <property type="entry name" value="PENTATRICOPEPTIDE REPEAT-CONTAINING PROTEIN"/>
    <property type="match status" value="1"/>
</dbReference>
<keyword evidence="2" id="KW-1185">Reference proteome</keyword>
<dbReference type="Gene3D" id="1.25.40.10">
    <property type="entry name" value="Tetratricopeptide repeat domain"/>
    <property type="match status" value="1"/>
</dbReference>
<protein>
    <recommendedName>
        <fullName evidence="3">Pentatricopeptide repeat-containing protein</fullName>
    </recommendedName>
</protein>
<dbReference type="InterPro" id="IPR046960">
    <property type="entry name" value="PPR_At4g14850-like_plant"/>
</dbReference>